<feature type="domain" description="SUI1" evidence="1">
    <location>
        <begin position="45"/>
        <end position="115"/>
    </location>
</feature>
<proteinExistence type="predicted"/>
<name>A0A0R3TZ96_RODNA</name>
<dbReference type="InterPro" id="IPR036877">
    <property type="entry name" value="SUI1_dom_sf"/>
</dbReference>
<reference evidence="4" key="1">
    <citation type="submission" date="2017-02" db="UniProtKB">
        <authorList>
            <consortium name="WormBaseParasite"/>
        </authorList>
    </citation>
    <scope>IDENTIFICATION</scope>
</reference>
<dbReference type="InterPro" id="IPR001950">
    <property type="entry name" value="SUI1"/>
</dbReference>
<dbReference type="PANTHER" id="PTHR10388">
    <property type="entry name" value="EUKARYOTIC TRANSLATION INITIATION FACTOR SUI1"/>
    <property type="match status" value="1"/>
</dbReference>
<accession>A0A0R3TZ96</accession>
<gene>
    <name evidence="2" type="ORF">HNAJ_LOCUS13169</name>
</gene>
<organism evidence="4">
    <name type="scientific">Rodentolepis nana</name>
    <name type="common">Dwarf tapeworm</name>
    <name type="synonym">Hymenolepis nana</name>
    <dbReference type="NCBI Taxonomy" id="102285"/>
    <lineage>
        <taxon>Eukaryota</taxon>
        <taxon>Metazoa</taxon>
        <taxon>Spiralia</taxon>
        <taxon>Lophotrochozoa</taxon>
        <taxon>Platyhelminthes</taxon>
        <taxon>Cestoda</taxon>
        <taxon>Eucestoda</taxon>
        <taxon>Cyclophyllidea</taxon>
        <taxon>Hymenolepididae</taxon>
        <taxon>Rodentolepis</taxon>
    </lineage>
</organism>
<dbReference type="GO" id="GO:0003743">
    <property type="term" value="F:translation initiation factor activity"/>
    <property type="evidence" value="ECO:0007669"/>
    <property type="project" value="InterPro"/>
</dbReference>
<evidence type="ECO:0000313" key="2">
    <source>
        <dbReference type="EMBL" id="VDO15142.1"/>
    </source>
</evidence>
<evidence type="ECO:0000313" key="4">
    <source>
        <dbReference type="WBParaSite" id="HNAJ_0001319501-mRNA-1"/>
    </source>
</evidence>
<evidence type="ECO:0000313" key="3">
    <source>
        <dbReference type="Proteomes" id="UP000278807"/>
    </source>
</evidence>
<reference evidence="2 3" key="2">
    <citation type="submission" date="2018-11" db="EMBL/GenBank/DDBJ databases">
        <authorList>
            <consortium name="Pathogen Informatics"/>
        </authorList>
    </citation>
    <scope>NUCLEOTIDE SEQUENCE [LARGE SCALE GENOMIC DNA]</scope>
</reference>
<protein>
    <submittedName>
        <fullName evidence="4">SUI1 domain-containing protein</fullName>
    </submittedName>
</protein>
<dbReference type="AlphaFoldDB" id="A0A0R3TZ96"/>
<dbReference type="EMBL" id="UZAE01015068">
    <property type="protein sequence ID" value="VDO15142.1"/>
    <property type="molecule type" value="Genomic_DNA"/>
</dbReference>
<dbReference type="WBParaSite" id="HNAJ_0001319501-mRNA-1">
    <property type="protein sequence ID" value="HNAJ_0001319501-mRNA-1"/>
    <property type="gene ID" value="HNAJ_0001319501"/>
</dbReference>
<dbReference type="PROSITE" id="PS50296">
    <property type="entry name" value="SUI1"/>
    <property type="match status" value="1"/>
</dbReference>
<dbReference type="SUPFAM" id="SSF55159">
    <property type="entry name" value="eIF1-like"/>
    <property type="match status" value="1"/>
</dbReference>
<dbReference type="Pfam" id="PF01253">
    <property type="entry name" value="SUI1"/>
    <property type="match status" value="1"/>
</dbReference>
<dbReference type="OrthoDB" id="6294600at2759"/>
<evidence type="ECO:0000259" key="1">
    <source>
        <dbReference type="PROSITE" id="PS50296"/>
    </source>
</evidence>
<sequence length="186" mass="21052">MSIFGRMKEDPNFRFDCKYLMTLSDFPSADGHVGDTIEEPDDGLVHIRIHSLAIHKLVTTVSELPEKYHLGSILKCCMRTFGCKGGIKQNNEFREVMLLQGDTRSQVYEFLTKNSLVSPEYAPSQVRPEDAEDSPLGTVKDVKLTVYPMNGGKPELNLIMYFSWDHVTVILIFAAETRFPEFGILS</sequence>
<dbReference type="Gene3D" id="3.30.780.10">
    <property type="entry name" value="SUI1-like domain"/>
    <property type="match status" value="1"/>
</dbReference>
<keyword evidence="3" id="KW-1185">Reference proteome</keyword>
<dbReference type="STRING" id="102285.A0A0R3TZ96"/>
<dbReference type="Proteomes" id="UP000278807">
    <property type="component" value="Unassembled WGS sequence"/>
</dbReference>